<gene>
    <name evidence="2" type="ORF">CERZMDRAFT_50027</name>
</gene>
<protein>
    <recommendedName>
        <fullName evidence="4">Tat pathway signal sequence protein</fullName>
    </recommendedName>
</protein>
<evidence type="ECO:0000313" key="3">
    <source>
        <dbReference type="Proteomes" id="UP000799539"/>
    </source>
</evidence>
<dbReference type="PANTHER" id="PTHR33365">
    <property type="entry name" value="YALI0B05434P"/>
    <property type="match status" value="1"/>
</dbReference>
<keyword evidence="3" id="KW-1185">Reference proteome</keyword>
<dbReference type="GO" id="GO:0043386">
    <property type="term" value="P:mycotoxin biosynthetic process"/>
    <property type="evidence" value="ECO:0007669"/>
    <property type="project" value="InterPro"/>
</dbReference>
<comment type="similarity">
    <text evidence="1">Belongs to the ustYa family.</text>
</comment>
<dbReference type="PANTHER" id="PTHR33365:SF14">
    <property type="entry name" value="TAT PATHWAY SIGNAL SEQUENCE"/>
    <property type="match status" value="1"/>
</dbReference>
<dbReference type="OrthoDB" id="3687641at2759"/>
<accession>A0A6A6F418</accession>
<dbReference type="InterPro" id="IPR021765">
    <property type="entry name" value="UstYa-like"/>
</dbReference>
<dbReference type="EMBL" id="ML992697">
    <property type="protein sequence ID" value="KAF2208034.1"/>
    <property type="molecule type" value="Genomic_DNA"/>
</dbReference>
<reference evidence="2" key="1">
    <citation type="journal article" date="2020" name="Stud. Mycol.">
        <title>101 Dothideomycetes genomes: a test case for predicting lifestyles and emergence of pathogens.</title>
        <authorList>
            <person name="Haridas S."/>
            <person name="Albert R."/>
            <person name="Binder M."/>
            <person name="Bloem J."/>
            <person name="Labutti K."/>
            <person name="Salamov A."/>
            <person name="Andreopoulos B."/>
            <person name="Baker S."/>
            <person name="Barry K."/>
            <person name="Bills G."/>
            <person name="Bluhm B."/>
            <person name="Cannon C."/>
            <person name="Castanera R."/>
            <person name="Culley D."/>
            <person name="Daum C."/>
            <person name="Ezra D."/>
            <person name="Gonzalez J."/>
            <person name="Henrissat B."/>
            <person name="Kuo A."/>
            <person name="Liang C."/>
            <person name="Lipzen A."/>
            <person name="Lutzoni F."/>
            <person name="Magnuson J."/>
            <person name="Mondo S."/>
            <person name="Nolan M."/>
            <person name="Ohm R."/>
            <person name="Pangilinan J."/>
            <person name="Park H.-J."/>
            <person name="Ramirez L."/>
            <person name="Alfaro M."/>
            <person name="Sun H."/>
            <person name="Tritt A."/>
            <person name="Yoshinaga Y."/>
            <person name="Zwiers L.-H."/>
            <person name="Turgeon B."/>
            <person name="Goodwin S."/>
            <person name="Spatafora J."/>
            <person name="Crous P."/>
            <person name="Grigoriev I."/>
        </authorList>
    </citation>
    <scope>NUCLEOTIDE SEQUENCE</scope>
    <source>
        <strain evidence="2">SCOH1-5</strain>
    </source>
</reference>
<feature type="non-terminal residue" evidence="2">
    <location>
        <position position="1"/>
    </location>
</feature>
<dbReference type="AlphaFoldDB" id="A0A6A6F418"/>
<sequence length="194" mass="22726">SIWRQEPSPELDEAWHPLAHSNSILISKNDMMKLGKPLDVAVQWPDDPSGETYIAKMNVFHLLHCLDELRKAANPEYYWPDGHHKKAGYWSHTRHCVDMLRQELMCTASLDIHTFVWADVQDSPLPDFAMNRRCRRWQDVVDWLHEHQLSDEDAKRVDHLSIPPNAQRSPVPDNGRELLYKIKHHLNDDGKVWS</sequence>
<dbReference type="Pfam" id="PF11807">
    <property type="entry name" value="UstYa"/>
    <property type="match status" value="1"/>
</dbReference>
<evidence type="ECO:0000313" key="2">
    <source>
        <dbReference type="EMBL" id="KAF2208034.1"/>
    </source>
</evidence>
<name>A0A6A6F418_9PEZI</name>
<evidence type="ECO:0000256" key="1">
    <source>
        <dbReference type="ARBA" id="ARBA00035112"/>
    </source>
</evidence>
<dbReference type="Proteomes" id="UP000799539">
    <property type="component" value="Unassembled WGS sequence"/>
</dbReference>
<organism evidence="2 3">
    <name type="scientific">Cercospora zeae-maydis SCOH1-5</name>
    <dbReference type="NCBI Taxonomy" id="717836"/>
    <lineage>
        <taxon>Eukaryota</taxon>
        <taxon>Fungi</taxon>
        <taxon>Dikarya</taxon>
        <taxon>Ascomycota</taxon>
        <taxon>Pezizomycotina</taxon>
        <taxon>Dothideomycetes</taxon>
        <taxon>Dothideomycetidae</taxon>
        <taxon>Mycosphaerellales</taxon>
        <taxon>Mycosphaerellaceae</taxon>
        <taxon>Cercospora</taxon>
    </lineage>
</organism>
<evidence type="ECO:0008006" key="4">
    <source>
        <dbReference type="Google" id="ProtNLM"/>
    </source>
</evidence>
<proteinExistence type="inferred from homology"/>